<evidence type="ECO:0008006" key="2">
    <source>
        <dbReference type="Google" id="ProtNLM"/>
    </source>
</evidence>
<gene>
    <name evidence="1" type="ORF">AB5J55_35435</name>
</gene>
<accession>A0AB39NAZ6</accession>
<reference evidence="1" key="1">
    <citation type="submission" date="2024-07" db="EMBL/GenBank/DDBJ databases">
        <authorList>
            <person name="Yu S.T."/>
        </authorList>
    </citation>
    <scope>NUCLEOTIDE SEQUENCE</scope>
    <source>
        <strain evidence="1">R11</strain>
    </source>
</reference>
<dbReference type="RefSeq" id="WP_369274530.1">
    <property type="nucleotide sequence ID" value="NZ_CP163432.1"/>
</dbReference>
<name>A0AB39NAZ6_9ACTN</name>
<proteinExistence type="predicted"/>
<protein>
    <recommendedName>
        <fullName evidence="2">Minor tail protein</fullName>
    </recommendedName>
</protein>
<dbReference type="EMBL" id="CP163432">
    <property type="protein sequence ID" value="XDQ14568.1"/>
    <property type="molecule type" value="Genomic_DNA"/>
</dbReference>
<evidence type="ECO:0000313" key="1">
    <source>
        <dbReference type="EMBL" id="XDQ14568.1"/>
    </source>
</evidence>
<sequence>MKSSHGVHRDLAWALKEQAKRTGERSPGVRGADWRLATVTAVNADGTIVADDITARRLESYLSPAIGDIVVLDQNSMGNWLCRGRLATGSDPIGGFRVARKTADTARTSTITQVADPHLSFAVQANAVYLMDGWIKYDADAAGDISLDWTVPAGSLGEWTGSGASIDTAGAANGYSVQLAATDIDALRSYGGAGAGANLTIDIKGTLRVAATAGTYALTWAQRVSNGTATTVYTDSWLRLHRVA</sequence>
<dbReference type="AlphaFoldDB" id="A0AB39NAZ6"/>
<organism evidence="1">
    <name type="scientific">Streptomyces sp. R11</name>
    <dbReference type="NCBI Taxonomy" id="3238625"/>
    <lineage>
        <taxon>Bacteria</taxon>
        <taxon>Bacillati</taxon>
        <taxon>Actinomycetota</taxon>
        <taxon>Actinomycetes</taxon>
        <taxon>Kitasatosporales</taxon>
        <taxon>Streptomycetaceae</taxon>
        <taxon>Streptomyces</taxon>
    </lineage>
</organism>